<dbReference type="GO" id="GO:0016740">
    <property type="term" value="F:transferase activity"/>
    <property type="evidence" value="ECO:0007669"/>
    <property type="project" value="UniProtKB-KW"/>
</dbReference>
<keyword evidence="4" id="KW-1185">Reference proteome</keyword>
<dbReference type="PANTHER" id="PTHR31896">
    <property type="entry name" value="FAMILY REGULATORY PROTEIN, PUTATIVE (AFU_ORTHOLOGUE AFUA_3G14730)-RELATED"/>
    <property type="match status" value="1"/>
</dbReference>
<dbReference type="Pfam" id="PF02458">
    <property type="entry name" value="Transferase"/>
    <property type="match status" value="1"/>
</dbReference>
<proteinExistence type="predicted"/>
<evidence type="ECO:0000313" key="4">
    <source>
        <dbReference type="Proteomes" id="UP001202328"/>
    </source>
</evidence>
<accession>A0AAD4T9F2</accession>
<comment type="caution">
    <text evidence="3">The sequence shown here is derived from an EMBL/GenBank/DDBJ whole genome shotgun (WGS) entry which is preliminary data.</text>
</comment>
<evidence type="ECO:0000256" key="2">
    <source>
        <dbReference type="SAM" id="MobiDB-lite"/>
    </source>
</evidence>
<dbReference type="Proteomes" id="UP001202328">
    <property type="component" value="Unassembled WGS sequence"/>
</dbReference>
<dbReference type="AlphaFoldDB" id="A0AAD4T9F2"/>
<keyword evidence="1" id="KW-0808">Transferase</keyword>
<dbReference type="Gene3D" id="3.30.559.10">
    <property type="entry name" value="Chloramphenicol acetyltransferase-like domain"/>
    <property type="match status" value="2"/>
</dbReference>
<dbReference type="PANTHER" id="PTHR31896:SF43">
    <property type="entry name" value="PROTEIN ENHANCED PSEUDOMONAS SUSCEPTIBILITY 1"/>
    <property type="match status" value="1"/>
</dbReference>
<name>A0AAD4T9F2_9MAGN</name>
<sequence>MNTTTSVKQVRHVSTSTVLPATQRKDASTQNQRIELSPSDLRSLRRLYAQVGLLFAKPPESKTNRILISHLKCCLSKALDSLFPLAGRLAMTKHDEDGTISFYINCNSVGAEFIHSVAADVSLEDLLKPTYTPEIINNFFTLDGIPNYEGLSLPLLSVQVTELIDGIFVGVSMNHIVCDCTSFWNFFKLWSQISRGCLTNHHIQHPPPPVNLEPRWLPETTNFPIHLPFSSIDKLFVDRYVPDPLLRERSFYFTPEKIAKLKAKVNSDHNHTSTISALQAHIWIAITRDRNLQPNESVCHQVVICFRDRLDPPLGKGYFGNSIQMASATVTAGDLLVKGDKFGALLLNQAIESCGNVEIQRYWQSWVENPVLPSIYDLISPTNLWVVGSTRFDPYVNDFGWGAPLAVRTGSNFKYEGRIMTDPGPSKGVITVNICLPFNILQVLENDVAFMEIALLHQGNIFVKAIVCFCFV</sequence>
<organism evidence="3 4">
    <name type="scientific">Papaver atlanticum</name>
    <dbReference type="NCBI Taxonomy" id="357466"/>
    <lineage>
        <taxon>Eukaryota</taxon>
        <taxon>Viridiplantae</taxon>
        <taxon>Streptophyta</taxon>
        <taxon>Embryophyta</taxon>
        <taxon>Tracheophyta</taxon>
        <taxon>Spermatophyta</taxon>
        <taxon>Magnoliopsida</taxon>
        <taxon>Ranunculales</taxon>
        <taxon>Papaveraceae</taxon>
        <taxon>Papaveroideae</taxon>
        <taxon>Papaver</taxon>
    </lineage>
</organism>
<feature type="compositionally biased region" description="Polar residues" evidence="2">
    <location>
        <begin position="1"/>
        <end position="20"/>
    </location>
</feature>
<protein>
    <submittedName>
        <fullName evidence="3">Uncharacterized protein</fullName>
    </submittedName>
</protein>
<evidence type="ECO:0000256" key="1">
    <source>
        <dbReference type="ARBA" id="ARBA00022679"/>
    </source>
</evidence>
<feature type="region of interest" description="Disordered" evidence="2">
    <location>
        <begin position="1"/>
        <end position="32"/>
    </location>
</feature>
<dbReference type="InterPro" id="IPR051283">
    <property type="entry name" value="Sec_Metabolite_Acyltrans"/>
</dbReference>
<dbReference type="EMBL" id="JAJJMB010004025">
    <property type="protein sequence ID" value="KAI3944599.1"/>
    <property type="molecule type" value="Genomic_DNA"/>
</dbReference>
<gene>
    <name evidence="3" type="ORF">MKW98_021057</name>
</gene>
<dbReference type="InterPro" id="IPR023213">
    <property type="entry name" value="CAT-like_dom_sf"/>
</dbReference>
<reference evidence="3" key="1">
    <citation type="submission" date="2022-04" db="EMBL/GenBank/DDBJ databases">
        <title>A functionally conserved STORR gene fusion in Papaver species that diverged 16.8 million years ago.</title>
        <authorList>
            <person name="Catania T."/>
        </authorList>
    </citation>
    <scope>NUCLEOTIDE SEQUENCE</scope>
    <source>
        <strain evidence="3">S-188037</strain>
    </source>
</reference>
<evidence type="ECO:0000313" key="3">
    <source>
        <dbReference type="EMBL" id="KAI3944599.1"/>
    </source>
</evidence>